<dbReference type="Pfam" id="PF13577">
    <property type="entry name" value="SnoaL_4"/>
    <property type="match status" value="1"/>
</dbReference>
<protein>
    <submittedName>
        <fullName evidence="3">NADPH-dependent curcumin reductase CurA</fullName>
    </submittedName>
</protein>
<dbReference type="PANTHER" id="PTHR43205:SF7">
    <property type="entry name" value="PROSTAGLANDIN REDUCTASE 1"/>
    <property type="match status" value="1"/>
</dbReference>
<dbReference type="SUPFAM" id="SSF51735">
    <property type="entry name" value="NAD(P)-binding Rossmann-fold domains"/>
    <property type="match status" value="1"/>
</dbReference>
<dbReference type="Gene3D" id="3.40.50.720">
    <property type="entry name" value="NAD(P)-binding Rossmann-like Domain"/>
    <property type="match status" value="1"/>
</dbReference>
<dbReference type="Pfam" id="PF16884">
    <property type="entry name" value="ADH_N_2"/>
    <property type="match status" value="1"/>
</dbReference>
<evidence type="ECO:0000256" key="1">
    <source>
        <dbReference type="ARBA" id="ARBA00023002"/>
    </source>
</evidence>
<dbReference type="SMART" id="SM00829">
    <property type="entry name" value="PKS_ER"/>
    <property type="match status" value="1"/>
</dbReference>
<sequence>MNPTMTPEEAADRLAIRELIDAYAHCADRRDASGQMALFTEDTAFHVFMDSRSSEPTYVLHGRSALAPVFADLNQYQATTHFNGQSTIRLDGDGATGESYCIAHHVSLDGDKRTLMIASIRYLDKFVKQDGAWLFAERKLMVDWTETRSSAPKRGETGKAAAMKNRQVWLCSRPNGIPQPTDFALREAEVPRISDGEFLVRNIFLSADPAMRGWIADKSTYWPRIEVGDTMRAFSVGEVIESRSPGYAAGDKVMGIFGWQDYAAAKPQQVMRKVLEDDLPLSLSLGVLGLNGLTAYFGLLDVCRPKTGETVVVSTAAGGVGSAVGQIAKIKGCRTIGFAGGAEKVRQCIEEFGYDSAVDYKSTADLDGAIARLCPHGIDAFFDNTSGAIHDAVVRQINVGARIAICGTASYASWDPWNEGPRPERHLLVKRAIMQGFLTTDFAPRYEEAIAALAGWIRSGKLRYREDMQEGIEAAPASIAMLYVGENRGKLVIRL</sequence>
<dbReference type="OrthoDB" id="9805663at2"/>
<keyword evidence="1" id="KW-0560">Oxidoreductase</keyword>
<dbReference type="GO" id="GO:0016628">
    <property type="term" value="F:oxidoreductase activity, acting on the CH-CH group of donors, NAD or NADP as acceptor"/>
    <property type="evidence" value="ECO:0007669"/>
    <property type="project" value="InterPro"/>
</dbReference>
<dbReference type="FunFam" id="3.40.50.720:FF:000121">
    <property type="entry name" value="Prostaglandin reductase 2"/>
    <property type="match status" value="1"/>
</dbReference>
<dbReference type="SUPFAM" id="SSF50129">
    <property type="entry name" value="GroES-like"/>
    <property type="match status" value="1"/>
</dbReference>
<organism evidence="3 4">
    <name type="scientific">Bradyrhizobium erythrophlei</name>
    <dbReference type="NCBI Taxonomy" id="1437360"/>
    <lineage>
        <taxon>Bacteria</taxon>
        <taxon>Pseudomonadati</taxon>
        <taxon>Pseudomonadota</taxon>
        <taxon>Alphaproteobacteria</taxon>
        <taxon>Hyphomicrobiales</taxon>
        <taxon>Nitrobacteraceae</taxon>
        <taxon>Bradyrhizobium</taxon>
    </lineage>
</organism>
<dbReference type="InterPro" id="IPR041694">
    <property type="entry name" value="ADH_N_2"/>
</dbReference>
<dbReference type="RefSeq" id="WP_079568584.1">
    <property type="nucleotide sequence ID" value="NZ_LT670818.1"/>
</dbReference>
<gene>
    <name evidence="3" type="ORF">SAMN05444169_5426</name>
</gene>
<dbReference type="InterPro" id="IPR037401">
    <property type="entry name" value="SnoaL-like"/>
</dbReference>
<dbReference type="Gene3D" id="3.10.450.50">
    <property type="match status" value="1"/>
</dbReference>
<dbReference type="PANTHER" id="PTHR43205">
    <property type="entry name" value="PROSTAGLANDIN REDUCTASE"/>
    <property type="match status" value="1"/>
</dbReference>
<evidence type="ECO:0000259" key="2">
    <source>
        <dbReference type="SMART" id="SM00829"/>
    </source>
</evidence>
<dbReference type="InterPro" id="IPR036291">
    <property type="entry name" value="NAD(P)-bd_dom_sf"/>
</dbReference>
<dbReference type="InterPro" id="IPR045010">
    <property type="entry name" value="MDR_fam"/>
</dbReference>
<dbReference type="InterPro" id="IPR032710">
    <property type="entry name" value="NTF2-like_dom_sf"/>
</dbReference>
<dbReference type="InterPro" id="IPR011032">
    <property type="entry name" value="GroES-like_sf"/>
</dbReference>
<feature type="domain" description="Enoyl reductase (ER)" evidence="2">
    <location>
        <begin position="216"/>
        <end position="493"/>
    </location>
</feature>
<dbReference type="Pfam" id="PF00107">
    <property type="entry name" value="ADH_zinc_N"/>
    <property type="match status" value="1"/>
</dbReference>
<dbReference type="AlphaFoldDB" id="A0A1M5PRG7"/>
<reference evidence="3 4" key="1">
    <citation type="submission" date="2016-11" db="EMBL/GenBank/DDBJ databases">
        <authorList>
            <person name="Jaros S."/>
            <person name="Januszkiewicz K."/>
            <person name="Wedrychowicz H."/>
        </authorList>
    </citation>
    <scope>NUCLEOTIDE SEQUENCE [LARGE SCALE GENOMIC DNA]</scope>
    <source>
        <strain evidence="3 4">GAS242</strain>
    </source>
</reference>
<dbReference type="InterPro" id="IPR013149">
    <property type="entry name" value="ADH-like_C"/>
</dbReference>
<dbReference type="EMBL" id="LT670818">
    <property type="protein sequence ID" value="SHH04415.1"/>
    <property type="molecule type" value="Genomic_DNA"/>
</dbReference>
<evidence type="ECO:0000313" key="3">
    <source>
        <dbReference type="EMBL" id="SHH04415.1"/>
    </source>
</evidence>
<name>A0A1M5PRG7_9BRAD</name>
<dbReference type="Proteomes" id="UP000190675">
    <property type="component" value="Chromosome I"/>
</dbReference>
<dbReference type="CDD" id="cd05288">
    <property type="entry name" value="PGDH"/>
    <property type="match status" value="1"/>
</dbReference>
<dbReference type="CDD" id="cd00531">
    <property type="entry name" value="NTF2_like"/>
    <property type="match status" value="1"/>
</dbReference>
<dbReference type="SUPFAM" id="SSF54427">
    <property type="entry name" value="NTF2-like"/>
    <property type="match status" value="1"/>
</dbReference>
<accession>A0A1M5PRG7</accession>
<proteinExistence type="predicted"/>
<dbReference type="InterPro" id="IPR020843">
    <property type="entry name" value="ER"/>
</dbReference>
<evidence type="ECO:0000313" key="4">
    <source>
        <dbReference type="Proteomes" id="UP000190675"/>
    </source>
</evidence>
<dbReference type="Gene3D" id="3.90.180.10">
    <property type="entry name" value="Medium-chain alcohol dehydrogenases, catalytic domain"/>
    <property type="match status" value="1"/>
</dbReference>